<dbReference type="Proteomes" id="UP000886595">
    <property type="component" value="Unassembled WGS sequence"/>
</dbReference>
<evidence type="ECO:0000256" key="9">
    <source>
        <dbReference type="RuleBase" id="RU361123"/>
    </source>
</evidence>
<dbReference type="PANTHER" id="PTHR31683:SF21">
    <property type="entry name" value="PECTATE LYASE 12-RELATED"/>
    <property type="match status" value="1"/>
</dbReference>
<keyword evidence="5 9" id="KW-0479">Metal-binding</keyword>
<reference evidence="12 13" key="1">
    <citation type="submission" date="2020-02" db="EMBL/GenBank/DDBJ databases">
        <authorList>
            <person name="Ma Q."/>
            <person name="Huang Y."/>
            <person name="Song X."/>
            <person name="Pei D."/>
        </authorList>
    </citation>
    <scope>NUCLEOTIDE SEQUENCE [LARGE SCALE GENOMIC DNA]</scope>
    <source>
        <strain evidence="12">Sxm20200214</strain>
        <tissue evidence="12">Leaf</tissue>
    </source>
</reference>
<keyword evidence="6" id="KW-0732">Signal</keyword>
<comment type="pathway">
    <text evidence="2 9">Glycan metabolism; pectin degradation; 2-dehydro-3-deoxy-D-gluconate from pectin: step 2/5.</text>
</comment>
<dbReference type="EC" id="4.2.2.2" evidence="4 9"/>
<dbReference type="EMBL" id="JAAMPC010000015">
    <property type="protein sequence ID" value="KAG2257850.1"/>
    <property type="molecule type" value="Genomic_DNA"/>
</dbReference>
<dbReference type="SMART" id="SM00656">
    <property type="entry name" value="Amb_all"/>
    <property type="match status" value="1"/>
</dbReference>
<dbReference type="FunFam" id="2.160.20.10:FF:000009">
    <property type="entry name" value="Pectate lyase"/>
    <property type="match status" value="1"/>
</dbReference>
<evidence type="ECO:0000256" key="1">
    <source>
        <dbReference type="ARBA" id="ARBA00000695"/>
    </source>
</evidence>
<dbReference type="InterPro" id="IPR018082">
    <property type="entry name" value="AmbAllergen"/>
</dbReference>
<proteinExistence type="inferred from homology"/>
<keyword evidence="8 9" id="KW-0456">Lyase</keyword>
<evidence type="ECO:0000259" key="11">
    <source>
        <dbReference type="SMART" id="SM00656"/>
    </source>
</evidence>
<dbReference type="GO" id="GO:0030570">
    <property type="term" value="F:pectate lyase activity"/>
    <property type="evidence" value="ECO:0007669"/>
    <property type="project" value="UniProtKB-EC"/>
</dbReference>
<dbReference type="InterPro" id="IPR002022">
    <property type="entry name" value="Pec_lyase"/>
</dbReference>
<evidence type="ECO:0000256" key="2">
    <source>
        <dbReference type="ARBA" id="ARBA00005220"/>
    </source>
</evidence>
<dbReference type="OrthoDB" id="1637350at2759"/>
<dbReference type="InterPro" id="IPR045032">
    <property type="entry name" value="PEL"/>
</dbReference>
<feature type="domain" description="Pectate lyase" evidence="11">
    <location>
        <begin position="147"/>
        <end position="344"/>
    </location>
</feature>
<dbReference type="PRINTS" id="PR00807">
    <property type="entry name" value="AMBALLERGEN"/>
</dbReference>
<evidence type="ECO:0000256" key="7">
    <source>
        <dbReference type="ARBA" id="ARBA00022837"/>
    </source>
</evidence>
<dbReference type="InterPro" id="IPR012334">
    <property type="entry name" value="Pectin_lyas_fold"/>
</dbReference>
<dbReference type="PANTHER" id="PTHR31683">
    <property type="entry name" value="PECTATE LYASE 18-RELATED"/>
    <property type="match status" value="1"/>
</dbReference>
<comment type="cofactor">
    <cofactor evidence="9">
        <name>Ca(2+)</name>
        <dbReference type="ChEBI" id="CHEBI:29108"/>
    </cofactor>
    <text evidence="9">Binds 1 Ca(2+) ion. Required for its activity.</text>
</comment>
<accession>A0A8X7TX01</accession>
<evidence type="ECO:0000256" key="5">
    <source>
        <dbReference type="ARBA" id="ARBA00022723"/>
    </source>
</evidence>
<protein>
    <recommendedName>
        <fullName evidence="4 9">Pectate lyase</fullName>
        <ecNumber evidence="4 9">4.2.2.2</ecNumber>
    </recommendedName>
</protein>
<comment type="catalytic activity">
    <reaction evidence="1 9">
        <text>Eliminative cleavage of (1-&gt;4)-alpha-D-galacturonan to give oligosaccharides with 4-deoxy-alpha-D-galact-4-enuronosyl groups at their non-reducing ends.</text>
        <dbReference type="EC" id="4.2.2.2"/>
    </reaction>
</comment>
<organism evidence="12 13">
    <name type="scientific">Brassica carinata</name>
    <name type="common">Ethiopian mustard</name>
    <name type="synonym">Abyssinian cabbage</name>
    <dbReference type="NCBI Taxonomy" id="52824"/>
    <lineage>
        <taxon>Eukaryota</taxon>
        <taxon>Viridiplantae</taxon>
        <taxon>Streptophyta</taxon>
        <taxon>Embryophyta</taxon>
        <taxon>Tracheophyta</taxon>
        <taxon>Spermatophyta</taxon>
        <taxon>Magnoliopsida</taxon>
        <taxon>eudicotyledons</taxon>
        <taxon>Gunneridae</taxon>
        <taxon>Pentapetalae</taxon>
        <taxon>rosids</taxon>
        <taxon>malvids</taxon>
        <taxon>Brassicales</taxon>
        <taxon>Brassicaceae</taxon>
        <taxon>Brassiceae</taxon>
        <taxon>Brassica</taxon>
    </lineage>
</organism>
<dbReference type="Gene3D" id="2.160.20.10">
    <property type="entry name" value="Single-stranded right-handed beta-helix, Pectin lyase-like"/>
    <property type="match status" value="1"/>
</dbReference>
<evidence type="ECO:0000256" key="10">
    <source>
        <dbReference type="SAM" id="Phobius"/>
    </source>
</evidence>
<evidence type="ECO:0000313" key="12">
    <source>
        <dbReference type="EMBL" id="KAG2257850.1"/>
    </source>
</evidence>
<evidence type="ECO:0000256" key="4">
    <source>
        <dbReference type="ARBA" id="ARBA00012272"/>
    </source>
</evidence>
<keyword evidence="10" id="KW-0812">Transmembrane</keyword>
<name>A0A8X7TX01_BRACI</name>
<feature type="transmembrane region" description="Helical" evidence="10">
    <location>
        <begin position="455"/>
        <end position="475"/>
    </location>
</feature>
<dbReference type="Pfam" id="PF00544">
    <property type="entry name" value="Pectate_lyase_4"/>
    <property type="match status" value="1"/>
</dbReference>
<dbReference type="InterPro" id="IPR011050">
    <property type="entry name" value="Pectin_lyase_fold/virulence"/>
</dbReference>
<dbReference type="AlphaFoldDB" id="A0A8X7TX01"/>
<keyword evidence="10" id="KW-0472">Membrane</keyword>
<sequence>MMLQRSCIVLFSLSLFVPYMSLAMLNKTLLLLPHPDPELVARDVHRRVNASLWRRQAMDTTDQTGSNPCFTGNPIDDCWKCDPNWPNNRQGLADCGIGFGQYALGGKGGRFYFVTDSSDDDAVEPKPGTLRYGVIQVEPLWIVFPSNMMIKLKQELIFNSYKTLDGRGANVHIVGGGCITLQYVSNVIIHNIHIHHCYQSGNTNVRSSPTHYGFRTKSDGDGISIFGSKDIWIDHCSLSRCKDGLIDAVMGSTGITISNNFFSHHNEVMLLGHSDHYEPDSGMQVTIAFNHFGEKLIQRMPRCRRGYIHVVNNDFTQWEMYAIGGSGNPTINSQGNRFTAPSNPFAKEVTKRVETPDGEWKGWNWRSEGDILVNGAFFVASGEGAEMRYEKAYSVEPKSASFIDQITFHSGVLGVGGRNNNLGMWTTTGSEGNGGLDSYNDYTDEMSGTGSTNRLSFSVIVLAFMLNLLSYLVIFTSSTQMFSFQPKCS</sequence>
<comment type="similarity">
    <text evidence="3 9">Belongs to the polysaccharide lyase 1 family.</text>
</comment>
<evidence type="ECO:0000256" key="8">
    <source>
        <dbReference type="ARBA" id="ARBA00023239"/>
    </source>
</evidence>
<gene>
    <name evidence="12" type="ORF">Bca52824_077144</name>
</gene>
<comment type="caution">
    <text evidence="12">The sequence shown here is derived from an EMBL/GenBank/DDBJ whole genome shotgun (WGS) entry which is preliminary data.</text>
</comment>
<evidence type="ECO:0000256" key="3">
    <source>
        <dbReference type="ARBA" id="ARBA00010980"/>
    </source>
</evidence>
<keyword evidence="10" id="KW-1133">Transmembrane helix</keyword>
<keyword evidence="13" id="KW-1185">Reference proteome</keyword>
<dbReference type="GO" id="GO:0046872">
    <property type="term" value="F:metal ion binding"/>
    <property type="evidence" value="ECO:0007669"/>
    <property type="project" value="UniProtKB-KW"/>
</dbReference>
<dbReference type="SUPFAM" id="SSF51126">
    <property type="entry name" value="Pectin lyase-like"/>
    <property type="match status" value="1"/>
</dbReference>
<evidence type="ECO:0000256" key="6">
    <source>
        <dbReference type="ARBA" id="ARBA00022729"/>
    </source>
</evidence>
<evidence type="ECO:0000313" key="13">
    <source>
        <dbReference type="Proteomes" id="UP000886595"/>
    </source>
</evidence>
<keyword evidence="7 9" id="KW-0106">Calcium</keyword>